<dbReference type="RefSeq" id="WP_323868864.1">
    <property type="nucleotide sequence ID" value="NZ_JACXBF010000194.1"/>
</dbReference>
<dbReference type="AlphaFoldDB" id="A0AAW3YU56"/>
<organism evidence="1">
    <name type="scientific">Xenorhabdus szentirmaii</name>
    <dbReference type="NCBI Taxonomy" id="290112"/>
    <lineage>
        <taxon>Bacteria</taxon>
        <taxon>Pseudomonadati</taxon>
        <taxon>Pseudomonadota</taxon>
        <taxon>Gammaproteobacteria</taxon>
        <taxon>Enterobacterales</taxon>
        <taxon>Morganellaceae</taxon>
        <taxon>Xenorhabdus</taxon>
    </lineage>
</organism>
<dbReference type="Proteomes" id="UP001193920">
    <property type="component" value="Unassembled WGS sequence"/>
</dbReference>
<protein>
    <recommendedName>
        <fullName evidence="2">Phage protein</fullName>
    </recommendedName>
</protein>
<accession>A0AAW3YU56</accession>
<evidence type="ECO:0000313" key="1">
    <source>
        <dbReference type="EMBL" id="MBD2800556.1"/>
    </source>
</evidence>
<comment type="caution">
    <text evidence="1">The sequence shown here is derived from an EMBL/GenBank/DDBJ whole genome shotgun (WGS) entry which is preliminary data.</text>
</comment>
<name>A0AAW3YU56_9GAMM</name>
<reference evidence="1" key="2">
    <citation type="journal article" date="2024" name="Toxins">
        <title>Genome Sequence Analysis of Native Xenorhabdus Strains Isolated from Entomopathogenic Nematodes in Argentina.</title>
        <authorList>
            <person name="Palma L."/>
            <person name="Frizzo L."/>
            <person name="Kaiser S."/>
            <person name="Berry C."/>
            <person name="Caballero P."/>
            <person name="Bode H.B."/>
            <person name="Del Valle E.E."/>
        </authorList>
    </citation>
    <scope>NUCLEOTIDE SEQUENCE</scope>
    <source>
        <strain evidence="1">M</strain>
    </source>
</reference>
<gene>
    <name evidence="1" type="ORF">ID854_08825</name>
</gene>
<sequence>MDIKIFLEDNEKMLQIHDWKEIVNRSNYVHNLDIKDKILKEIIGYYELFPMIQCGLKNCHKHHRIGYIVKTTDGTEANIGHQCGTKYFHVIFSEMAAFFKNKVNLEELKIAIRNYKSQIFPIWQKIHSLSSGEKNISWAISFFDKINNPEIIGRSAYMRLRKMYANNDGSIYKINALTKKEIEFYKETGRAIEESEKEVIGQIKHIDFLSPEDTLEKIFNEELRDAAQKLQDCDPDNLSVTKLKSIVKKANAIDSNILRAQEKISVARQFFTKKNLAELLKDLEKNPNVSNADIDRYKEFLSSLENNKAPTNRGS</sequence>
<proteinExistence type="predicted"/>
<reference evidence="1" key="1">
    <citation type="submission" date="2020-09" db="EMBL/GenBank/DDBJ databases">
        <authorList>
            <person name="Palma L."/>
            <person name="Caballero P."/>
            <person name="Berry C."/>
            <person name="Del Valle E."/>
        </authorList>
    </citation>
    <scope>NUCLEOTIDE SEQUENCE</scope>
    <source>
        <strain evidence="1">M</strain>
    </source>
</reference>
<dbReference type="EMBL" id="JACXBF010000194">
    <property type="protein sequence ID" value="MBD2800556.1"/>
    <property type="molecule type" value="Genomic_DNA"/>
</dbReference>
<evidence type="ECO:0008006" key="2">
    <source>
        <dbReference type="Google" id="ProtNLM"/>
    </source>
</evidence>